<dbReference type="EMBL" id="CAJNNW010029134">
    <property type="protein sequence ID" value="CAE8699141.1"/>
    <property type="molecule type" value="Genomic_DNA"/>
</dbReference>
<dbReference type="InterPro" id="IPR036770">
    <property type="entry name" value="Ankyrin_rpt-contain_sf"/>
</dbReference>
<feature type="non-terminal residue" evidence="4">
    <location>
        <position position="1"/>
    </location>
</feature>
<feature type="repeat" description="ANK" evidence="3">
    <location>
        <begin position="465"/>
        <end position="497"/>
    </location>
</feature>
<dbReference type="Pfam" id="PF12796">
    <property type="entry name" value="Ank_2"/>
    <property type="match status" value="1"/>
</dbReference>
<feature type="repeat" description="ANK" evidence="3">
    <location>
        <begin position="615"/>
        <end position="647"/>
    </location>
</feature>
<feature type="repeat" description="ANK" evidence="3">
    <location>
        <begin position="582"/>
        <end position="614"/>
    </location>
</feature>
<feature type="repeat" description="ANK" evidence="3">
    <location>
        <begin position="681"/>
        <end position="713"/>
    </location>
</feature>
<dbReference type="AlphaFoldDB" id="A0A813KHH4"/>
<accession>A0A813KHH4</accession>
<evidence type="ECO:0000256" key="1">
    <source>
        <dbReference type="ARBA" id="ARBA00022737"/>
    </source>
</evidence>
<feature type="repeat" description="ANK" evidence="3">
    <location>
        <begin position="648"/>
        <end position="680"/>
    </location>
</feature>
<organism evidence="4 5">
    <name type="scientific">Polarella glacialis</name>
    <name type="common">Dinoflagellate</name>
    <dbReference type="NCBI Taxonomy" id="89957"/>
    <lineage>
        <taxon>Eukaryota</taxon>
        <taxon>Sar</taxon>
        <taxon>Alveolata</taxon>
        <taxon>Dinophyceae</taxon>
        <taxon>Suessiales</taxon>
        <taxon>Suessiaceae</taxon>
        <taxon>Polarella</taxon>
    </lineage>
</organism>
<comment type="caution">
    <text evidence="4">The sequence shown here is derived from an EMBL/GenBank/DDBJ whole genome shotgun (WGS) entry which is preliminary data.</text>
</comment>
<dbReference type="SUPFAM" id="SSF48403">
    <property type="entry name" value="Ankyrin repeat"/>
    <property type="match status" value="1"/>
</dbReference>
<evidence type="ECO:0000256" key="3">
    <source>
        <dbReference type="PROSITE-ProRule" id="PRU00023"/>
    </source>
</evidence>
<dbReference type="PROSITE" id="PS50088">
    <property type="entry name" value="ANK_REPEAT"/>
    <property type="match status" value="8"/>
</dbReference>
<dbReference type="GO" id="GO:0005634">
    <property type="term" value="C:nucleus"/>
    <property type="evidence" value="ECO:0007669"/>
    <property type="project" value="TreeGrafter"/>
</dbReference>
<feature type="repeat" description="ANK" evidence="3">
    <location>
        <begin position="549"/>
        <end position="581"/>
    </location>
</feature>
<proteinExistence type="predicted"/>
<dbReference type="Gene3D" id="1.25.40.20">
    <property type="entry name" value="Ankyrin repeat-containing domain"/>
    <property type="match status" value="4"/>
</dbReference>
<keyword evidence="1" id="KW-0677">Repeat</keyword>
<reference evidence="4" key="1">
    <citation type="submission" date="2021-02" db="EMBL/GenBank/DDBJ databases">
        <authorList>
            <person name="Dougan E. K."/>
            <person name="Rhodes N."/>
            <person name="Thang M."/>
            <person name="Chan C."/>
        </authorList>
    </citation>
    <scope>NUCLEOTIDE SEQUENCE</scope>
</reference>
<name>A0A813KHH4_POLGL</name>
<evidence type="ECO:0000313" key="5">
    <source>
        <dbReference type="Proteomes" id="UP000626109"/>
    </source>
</evidence>
<gene>
    <name evidence="4" type="ORF">PGLA2088_LOCUS31040</name>
</gene>
<dbReference type="Pfam" id="PF13637">
    <property type="entry name" value="Ank_4"/>
    <property type="match status" value="3"/>
</dbReference>
<evidence type="ECO:0000313" key="4">
    <source>
        <dbReference type="EMBL" id="CAE8699141.1"/>
    </source>
</evidence>
<feature type="repeat" description="ANK" evidence="3">
    <location>
        <begin position="714"/>
        <end position="742"/>
    </location>
</feature>
<keyword evidence="2 3" id="KW-0040">ANK repeat</keyword>
<sequence length="742" mass="79990">MALCPRRPPGGDASEYSLGKVVTYKRCFGEEVQAKVVDIDWDAGICELEYDVLSQSGGGLLSHRRSAARLSSLTLKEQPRLPYERRALTLEQLTRLARCFVESGWLDAQCEEFNETFEVQIAAGTEYKKEPNLHAIDYFLVKPATDPAQFERISAELRAEAKLPRPQRTSSFAEVLNAARGGVVVDFFVSHFWGHLFCRTMAALSKFAANKGIPLDAHSNFSFWICLFAVNQHRAGEEVGSSPEDGPFNAALEVACGVVMVVDELVQPFKRIWCLFEVQRVHDLGLTLELIDEGGSIANNPKMMISVAESLETVSALTAQASIEQDKWSIWYLVADPWIRGAYGQADAFQRDHILSTPAYTFSKFDAGLSGLLAEPLLRAAVDAGDKTMALRCLAWGAQGQPGNYLHKAMTMCWDGLSVATVKARFWPHPTTMSHVMAYFGNTAGVQLLWEAGADLAASGGYGGYGMTPTHLAAQNGHVEVLQLLRKAGADLAASDTYGRTPAHLAALNGQVKVLQLLRDAGLEVYQIAGQTFAMNSRRLFLFKLLLHDGTAPAHLAAQNGQVEVLQLLHEAGADLAASGEYGRTPAHFAAHTGHLEVLQMLQEAGADLAAAGVDGTTPAHCAALNGHVKVLQLLRQAGADLAASDKWGRTPAHLAALNGHVKVLQLLRDAGADLAAFTKNGRTPAHDAARKGHLEVLQLLREAGAELAACGVDGTTPADLAAQNGHVEVLELLREAGSDLT</sequence>
<evidence type="ECO:0008006" key="6">
    <source>
        <dbReference type="Google" id="ProtNLM"/>
    </source>
</evidence>
<dbReference type="InterPro" id="IPR002110">
    <property type="entry name" value="Ankyrin_rpt"/>
</dbReference>
<dbReference type="PROSITE" id="PS50297">
    <property type="entry name" value="ANK_REP_REGION"/>
    <property type="match status" value="8"/>
</dbReference>
<protein>
    <recommendedName>
        <fullName evidence="6">PARP</fullName>
    </recommendedName>
</protein>
<dbReference type="PRINTS" id="PR01415">
    <property type="entry name" value="ANKYRIN"/>
</dbReference>
<dbReference type="PANTHER" id="PTHR24201">
    <property type="entry name" value="ANK_REP_REGION DOMAIN-CONTAINING PROTEIN"/>
    <property type="match status" value="1"/>
</dbReference>
<feature type="repeat" description="ANK" evidence="3">
    <location>
        <begin position="498"/>
        <end position="525"/>
    </location>
</feature>
<dbReference type="InterPro" id="IPR050776">
    <property type="entry name" value="Ank_Repeat/CDKN_Inhibitor"/>
</dbReference>
<evidence type="ECO:0000256" key="2">
    <source>
        <dbReference type="ARBA" id="ARBA00023043"/>
    </source>
</evidence>
<dbReference type="PANTHER" id="PTHR24201:SF2">
    <property type="entry name" value="ANKYRIN REPEAT DOMAIN-CONTAINING PROTEIN 42"/>
    <property type="match status" value="1"/>
</dbReference>
<dbReference type="Proteomes" id="UP000626109">
    <property type="component" value="Unassembled WGS sequence"/>
</dbReference>
<dbReference type="SMART" id="SM00248">
    <property type="entry name" value="ANK"/>
    <property type="match status" value="8"/>
</dbReference>